<comment type="caution">
    <text evidence="1">The sequence shown here is derived from an EMBL/GenBank/DDBJ whole genome shotgun (WGS) entry which is preliminary data.</text>
</comment>
<keyword evidence="2" id="KW-1185">Reference proteome</keyword>
<reference evidence="1" key="1">
    <citation type="submission" date="2021-06" db="EMBL/GenBank/DDBJ databases">
        <authorList>
            <person name="Kallberg Y."/>
            <person name="Tangrot J."/>
            <person name="Rosling A."/>
        </authorList>
    </citation>
    <scope>NUCLEOTIDE SEQUENCE</scope>
    <source>
        <strain evidence="1">CL356</strain>
    </source>
</reference>
<evidence type="ECO:0000313" key="1">
    <source>
        <dbReference type="EMBL" id="CAG8771944.1"/>
    </source>
</evidence>
<evidence type="ECO:0000313" key="2">
    <source>
        <dbReference type="Proteomes" id="UP000789525"/>
    </source>
</evidence>
<name>A0ACA9R0R4_9GLOM</name>
<dbReference type="EMBL" id="CAJVPT010065482">
    <property type="protein sequence ID" value="CAG8771944.1"/>
    <property type="molecule type" value="Genomic_DNA"/>
</dbReference>
<proteinExistence type="predicted"/>
<organism evidence="1 2">
    <name type="scientific">Acaulospora colombiana</name>
    <dbReference type="NCBI Taxonomy" id="27376"/>
    <lineage>
        <taxon>Eukaryota</taxon>
        <taxon>Fungi</taxon>
        <taxon>Fungi incertae sedis</taxon>
        <taxon>Mucoromycota</taxon>
        <taxon>Glomeromycotina</taxon>
        <taxon>Glomeromycetes</taxon>
        <taxon>Diversisporales</taxon>
        <taxon>Acaulosporaceae</taxon>
        <taxon>Acaulospora</taxon>
    </lineage>
</organism>
<accession>A0ACA9R0R4</accession>
<feature type="non-terminal residue" evidence="1">
    <location>
        <position position="1"/>
    </location>
</feature>
<gene>
    <name evidence="1" type="ORF">ACOLOM_LOCUS13849</name>
</gene>
<sequence length="74" mass="8682">STRNAIWRPLRLVQRYASDRVWEWGLPGSEDVALSPGIRRNLTWVFDTEGGLVKVREARVPKDNLQECRRFEVE</sequence>
<dbReference type="Proteomes" id="UP000789525">
    <property type="component" value="Unassembled WGS sequence"/>
</dbReference>
<protein>
    <submittedName>
        <fullName evidence="1">6557_t:CDS:1</fullName>
    </submittedName>
</protein>